<feature type="transmembrane region" description="Helical" evidence="1">
    <location>
        <begin position="313"/>
        <end position="331"/>
    </location>
</feature>
<evidence type="ECO:0000313" key="4">
    <source>
        <dbReference type="Proteomes" id="UP000198462"/>
    </source>
</evidence>
<feature type="transmembrane region" description="Helical" evidence="1">
    <location>
        <begin position="69"/>
        <end position="86"/>
    </location>
</feature>
<dbReference type="Pfam" id="PF09925">
    <property type="entry name" value="DUF2157"/>
    <property type="match status" value="1"/>
</dbReference>
<dbReference type="AlphaFoldDB" id="A0A219B1J9"/>
<evidence type="ECO:0000256" key="1">
    <source>
        <dbReference type="SAM" id="Phobius"/>
    </source>
</evidence>
<reference evidence="4" key="1">
    <citation type="submission" date="2017-05" db="EMBL/GenBank/DDBJ databases">
        <authorList>
            <person name="Lin X."/>
        </authorList>
    </citation>
    <scope>NUCLEOTIDE SEQUENCE [LARGE SCALE GENOMIC DNA]</scope>
    <source>
        <strain evidence="4">JLT2012</strain>
    </source>
</reference>
<protein>
    <recommendedName>
        <fullName evidence="2">DUF2157 domain-containing protein</fullName>
    </recommendedName>
</protein>
<comment type="caution">
    <text evidence="3">The sequence shown here is derived from an EMBL/GenBank/DDBJ whole genome shotgun (WGS) entry which is preliminary data.</text>
</comment>
<gene>
    <name evidence="3" type="ORF">B5C34_01190</name>
</gene>
<sequence>MGIEDRLADWRQQGLIDSAAAEKIRAYEAERARPVWLWAMAGLGALALALGIVALIAANWQDIPKAVKLGVHALLLAAAAGTAWQAREKGWPWALEVALFLFAGLVLGGLALQAQIYQLSGDIWRLLMTWLGLSVWPLLLAGRTRLTAYAVTGMTVWAFASVAAAMDGSTTRELLAQGLAASVPWALVAVGALTNSEFAKGLREGGLTVLLPFASLVHLTWADRLTVEDAGANLVRCLPVLAVAAGATLPALRRGVIPKSLVAPLLLGPLGALLLATLIPHPDATFPRLAGVFVFAAMWIWIAFASARAGWRGLYGIAIAALAIRLFIVYFELFGTLATTGLGLIVAGLLLIGLAFAGRRMFREGAAG</sequence>
<proteinExistence type="predicted"/>
<keyword evidence="4" id="KW-1185">Reference proteome</keyword>
<feature type="transmembrane region" description="Helical" evidence="1">
    <location>
        <begin position="174"/>
        <end position="193"/>
    </location>
</feature>
<dbReference type="OrthoDB" id="7469499at2"/>
<accession>A0A219B1J9</accession>
<feature type="domain" description="DUF2157" evidence="2">
    <location>
        <begin position="9"/>
        <end position="143"/>
    </location>
</feature>
<evidence type="ECO:0000259" key="2">
    <source>
        <dbReference type="Pfam" id="PF09925"/>
    </source>
</evidence>
<organism evidence="3 4">
    <name type="scientific">Pacificimonas flava</name>
    <dbReference type="NCBI Taxonomy" id="1234595"/>
    <lineage>
        <taxon>Bacteria</taxon>
        <taxon>Pseudomonadati</taxon>
        <taxon>Pseudomonadota</taxon>
        <taxon>Alphaproteobacteria</taxon>
        <taxon>Sphingomonadales</taxon>
        <taxon>Sphingosinicellaceae</taxon>
        <taxon>Pacificimonas</taxon>
    </lineage>
</organism>
<feature type="transmembrane region" description="Helical" evidence="1">
    <location>
        <begin position="148"/>
        <end position="168"/>
    </location>
</feature>
<feature type="transmembrane region" description="Helical" evidence="1">
    <location>
        <begin position="123"/>
        <end position="141"/>
    </location>
</feature>
<dbReference type="InterPro" id="IPR018677">
    <property type="entry name" value="DUF2157"/>
</dbReference>
<dbReference type="Proteomes" id="UP000198462">
    <property type="component" value="Unassembled WGS sequence"/>
</dbReference>
<name>A0A219B1J9_9SPHN</name>
<feature type="transmembrane region" description="Helical" evidence="1">
    <location>
        <begin position="261"/>
        <end position="279"/>
    </location>
</feature>
<evidence type="ECO:0000313" key="3">
    <source>
        <dbReference type="EMBL" id="OWV32200.1"/>
    </source>
</evidence>
<dbReference type="EMBL" id="NFZT01000001">
    <property type="protein sequence ID" value="OWV32200.1"/>
    <property type="molecule type" value="Genomic_DNA"/>
</dbReference>
<keyword evidence="1" id="KW-1133">Transmembrane helix</keyword>
<feature type="transmembrane region" description="Helical" evidence="1">
    <location>
        <begin position="337"/>
        <end position="357"/>
    </location>
</feature>
<feature type="transmembrane region" description="Helical" evidence="1">
    <location>
        <begin position="35"/>
        <end position="57"/>
    </location>
</feature>
<feature type="transmembrane region" description="Helical" evidence="1">
    <location>
        <begin position="93"/>
        <end position="117"/>
    </location>
</feature>
<keyword evidence="1" id="KW-0812">Transmembrane</keyword>
<feature type="transmembrane region" description="Helical" evidence="1">
    <location>
        <begin position="285"/>
        <end position="306"/>
    </location>
</feature>
<dbReference type="RefSeq" id="WP_088710996.1">
    <property type="nucleotide sequence ID" value="NZ_NFZT01000001.1"/>
</dbReference>
<keyword evidence="1" id="KW-0472">Membrane</keyword>